<dbReference type="Pfam" id="PF06296">
    <property type="entry name" value="RelE"/>
    <property type="match status" value="1"/>
</dbReference>
<organism evidence="1">
    <name type="scientific">Treponema denticola H-22</name>
    <dbReference type="NCBI Taxonomy" id="999432"/>
    <lineage>
        <taxon>Bacteria</taxon>
        <taxon>Pseudomonadati</taxon>
        <taxon>Spirochaetota</taxon>
        <taxon>Spirochaetia</taxon>
        <taxon>Spirochaetales</taxon>
        <taxon>Treponemataceae</taxon>
        <taxon>Treponema</taxon>
    </lineage>
</organism>
<sequence length="102" mass="11737">MRIIETPVFTKQINRLLDEDTYKQFKEYLVCNPLKGKLIKGGGGIRKIRWSKKNTGKSGGIRIIYFIKTETKIYLLFAYSKSDAESITKKQINMLASFIKGL</sequence>
<dbReference type="Proteomes" id="UP000011705">
    <property type="component" value="Chromosome"/>
</dbReference>
<protein>
    <recommendedName>
        <fullName evidence="2">RelE/StbE family addiction module toxin</fullName>
    </recommendedName>
</protein>
<accession>A0A0E2E3W1</accession>
<dbReference type="GeneID" id="2739532"/>
<comment type="caution">
    <text evidence="1">The sequence shown here is derived from an EMBL/GenBank/DDBJ whole genome shotgun (WGS) entry which is preliminary data.</text>
</comment>
<name>A0A0E2E3W1_TREDN</name>
<proteinExistence type="predicted"/>
<gene>
    <name evidence="1" type="ORF">HMPREF9726_02486</name>
</gene>
<dbReference type="AlphaFoldDB" id="A0A0E2E3W1"/>
<dbReference type="PIRSF" id="PIRSF039032">
    <property type="entry name" value="HigB-2"/>
    <property type="match status" value="1"/>
</dbReference>
<dbReference type="PATRIC" id="fig|999432.5.peg.2580"/>
<evidence type="ECO:0008006" key="2">
    <source>
        <dbReference type="Google" id="ProtNLM"/>
    </source>
</evidence>
<reference evidence="1" key="1">
    <citation type="submission" date="2012-01" db="EMBL/GenBank/DDBJ databases">
        <title>The Genome Sequence of Treponema denticola H-22.</title>
        <authorList>
            <consortium name="The Broad Institute Genome Sequencing Platform"/>
            <person name="Earl A."/>
            <person name="Ward D."/>
            <person name="Feldgarden M."/>
            <person name="Gevers D."/>
            <person name="Blanton J.M."/>
            <person name="Fenno C.J."/>
            <person name="Baranova O.V."/>
            <person name="Mathney J."/>
            <person name="Dewhirst F.E."/>
            <person name="Izard J."/>
            <person name="Young S.K."/>
            <person name="Zeng Q."/>
            <person name="Gargeya S."/>
            <person name="Fitzgerald M."/>
            <person name="Haas B."/>
            <person name="Abouelleil A."/>
            <person name="Alvarado L."/>
            <person name="Arachchi H.M."/>
            <person name="Berlin A."/>
            <person name="Chapman S.B."/>
            <person name="Gearin G."/>
            <person name="Goldberg J."/>
            <person name="Griggs A."/>
            <person name="Gujja S."/>
            <person name="Hansen M."/>
            <person name="Heiman D."/>
            <person name="Howarth C."/>
            <person name="Larimer J."/>
            <person name="Lui A."/>
            <person name="MacDonald P.J.P."/>
            <person name="McCowen C."/>
            <person name="Montmayeur A."/>
            <person name="Murphy C."/>
            <person name="Neiman D."/>
            <person name="Pearson M."/>
            <person name="Priest M."/>
            <person name="Roberts A."/>
            <person name="Saif S."/>
            <person name="Shea T."/>
            <person name="Sisk P."/>
            <person name="Stolte C."/>
            <person name="Sykes S."/>
            <person name="Wortman J."/>
            <person name="Nusbaum C."/>
            <person name="Birren B."/>
        </authorList>
    </citation>
    <scope>NUCLEOTIDE SEQUENCE [LARGE SCALE GENOMIC DNA]</scope>
    <source>
        <strain evidence="1">H-22</strain>
    </source>
</reference>
<dbReference type="EMBL" id="AGDV01000021">
    <property type="protein sequence ID" value="EMB30801.1"/>
    <property type="molecule type" value="Genomic_DNA"/>
</dbReference>
<dbReference type="HOGENOM" id="CLU_110687_1_2_12"/>
<dbReference type="RefSeq" id="WP_002677634.1">
    <property type="nucleotide sequence ID" value="NZ_CM001795.1"/>
</dbReference>
<evidence type="ECO:0000313" key="1">
    <source>
        <dbReference type="EMBL" id="EMB30801.1"/>
    </source>
</evidence>
<dbReference type="InterPro" id="IPR009387">
    <property type="entry name" value="HigB-2"/>
</dbReference>